<feature type="compositionally biased region" description="Polar residues" evidence="1">
    <location>
        <begin position="70"/>
        <end position="81"/>
    </location>
</feature>
<feature type="region of interest" description="Disordered" evidence="1">
    <location>
        <begin position="1"/>
        <end position="98"/>
    </location>
</feature>
<reference evidence="2" key="1">
    <citation type="submission" date="2022-10" db="EMBL/GenBank/DDBJ databases">
        <title>Culturing micro-colonial fungi from biological soil crusts in the Mojave desert and describing Neophaeococcomyces mojavensis, and introducing the new genera and species Taxawa tesnikishii.</title>
        <authorList>
            <person name="Kurbessoian T."/>
            <person name="Stajich J.E."/>
        </authorList>
    </citation>
    <scope>NUCLEOTIDE SEQUENCE</scope>
    <source>
        <strain evidence="2">TK_35</strain>
    </source>
</reference>
<gene>
    <name evidence="2" type="ORF">H2204_002168</name>
</gene>
<evidence type="ECO:0000313" key="2">
    <source>
        <dbReference type="EMBL" id="KAJ9643272.1"/>
    </source>
</evidence>
<comment type="caution">
    <text evidence="2">The sequence shown here is derived from an EMBL/GenBank/DDBJ whole genome shotgun (WGS) entry which is preliminary data.</text>
</comment>
<feature type="compositionally biased region" description="Polar residues" evidence="1">
    <location>
        <begin position="10"/>
        <end position="21"/>
    </location>
</feature>
<dbReference type="EMBL" id="JAPDRN010000008">
    <property type="protein sequence ID" value="KAJ9643272.1"/>
    <property type="molecule type" value="Genomic_DNA"/>
</dbReference>
<dbReference type="Proteomes" id="UP001172681">
    <property type="component" value="Unassembled WGS sequence"/>
</dbReference>
<sequence length="128" mass="14061">MCFRDDIPDPTQQPIRITQSTEAHDSESYGDVAHLPRHHSTASTATAGGKRHSQSLAPALSHHSQYAHLSPSSTNTRPSNASDHHQHQHHHHQNAKELRQLKAKDPNVIGKVGVYTPNNMFAGSTVLT</sequence>
<organism evidence="2 3">
    <name type="scientific">Knufia peltigerae</name>
    <dbReference type="NCBI Taxonomy" id="1002370"/>
    <lineage>
        <taxon>Eukaryota</taxon>
        <taxon>Fungi</taxon>
        <taxon>Dikarya</taxon>
        <taxon>Ascomycota</taxon>
        <taxon>Pezizomycotina</taxon>
        <taxon>Eurotiomycetes</taxon>
        <taxon>Chaetothyriomycetidae</taxon>
        <taxon>Chaetothyriales</taxon>
        <taxon>Trichomeriaceae</taxon>
        <taxon>Knufia</taxon>
    </lineage>
</organism>
<dbReference type="AlphaFoldDB" id="A0AA39D1L1"/>
<evidence type="ECO:0000313" key="3">
    <source>
        <dbReference type="Proteomes" id="UP001172681"/>
    </source>
</evidence>
<proteinExistence type="predicted"/>
<evidence type="ECO:0000256" key="1">
    <source>
        <dbReference type="SAM" id="MobiDB-lite"/>
    </source>
</evidence>
<name>A0AA39D1L1_9EURO</name>
<keyword evidence="3" id="KW-1185">Reference proteome</keyword>
<protein>
    <submittedName>
        <fullName evidence="2">Uncharacterized protein</fullName>
    </submittedName>
</protein>
<accession>A0AA39D1L1</accession>